<dbReference type="Proteomes" id="UP000657006">
    <property type="component" value="Unassembled WGS sequence"/>
</dbReference>
<protein>
    <recommendedName>
        <fullName evidence="5">HlyD family secretion protein</fullName>
    </recommendedName>
</protein>
<evidence type="ECO:0000256" key="2">
    <source>
        <dbReference type="SAM" id="Phobius"/>
    </source>
</evidence>
<name>A0A926DPT4_9FIRM</name>
<evidence type="ECO:0000313" key="3">
    <source>
        <dbReference type="EMBL" id="MBC8542963.1"/>
    </source>
</evidence>
<keyword evidence="4" id="KW-1185">Reference proteome</keyword>
<organism evidence="3 4">
    <name type="scientific">Bianquea renquensis</name>
    <dbReference type="NCBI Taxonomy" id="2763661"/>
    <lineage>
        <taxon>Bacteria</taxon>
        <taxon>Bacillati</taxon>
        <taxon>Bacillota</taxon>
        <taxon>Clostridia</taxon>
        <taxon>Eubacteriales</taxon>
        <taxon>Bianqueaceae</taxon>
        <taxon>Bianquea</taxon>
    </lineage>
</organism>
<keyword evidence="2" id="KW-0472">Membrane</keyword>
<evidence type="ECO:0008006" key="5">
    <source>
        <dbReference type="Google" id="ProtNLM"/>
    </source>
</evidence>
<sequence length="479" mass="54799">MSNEKGSPGGRTARSLPPRKKHRRIRLTTVVAVFIFIYIAAQFILFLKNEKFSYVVAKNGEIEQSFSLDGVVTREEQLFRAGTDGVVEYYYPGRQTLPKSTLVCSIQDDYYGDLLNEKLEDIYREMDGIKGSEEYLDEFKQADLDIASAVAQYLREKDDRNFSQVYDVKESLETAVARRKDLYALLQNKRINALQREQGVIQSQQQESKSSLYLSEAGIIEYSYDGFEGWTPEQIESDFVKTYDGKYEYLNINLQKVEQDAPLYRLISSQDWYITVFVPAEIAEFFSEKKSVTFYYNGEDRLRGSIVALEQYDADQYKLTLKMGSHVQDYLTDRIVSLKFIVDDYKGIKIPDACVVTETFCVLPQSYLFTSGTETGVLKQQGEGDPVFVPVTVSWKDSESQTCYVQLPESLHSGDVLRMEGSQETTTISNFEDVEGVYVINGGYESFHRITRLYQSNGYSIIEGVDLYDRILIPSKSAE</sequence>
<keyword evidence="2" id="KW-0812">Transmembrane</keyword>
<evidence type="ECO:0000256" key="1">
    <source>
        <dbReference type="SAM" id="MobiDB-lite"/>
    </source>
</evidence>
<keyword evidence="2" id="KW-1133">Transmembrane helix</keyword>
<gene>
    <name evidence="3" type="ORF">H8730_05345</name>
</gene>
<dbReference type="AlphaFoldDB" id="A0A926DPT4"/>
<feature type="region of interest" description="Disordered" evidence="1">
    <location>
        <begin position="1"/>
        <end position="20"/>
    </location>
</feature>
<dbReference type="EMBL" id="JACRSQ010000005">
    <property type="protein sequence ID" value="MBC8542963.1"/>
    <property type="molecule type" value="Genomic_DNA"/>
</dbReference>
<reference evidence="3" key="1">
    <citation type="submission" date="2020-08" db="EMBL/GenBank/DDBJ databases">
        <title>Genome public.</title>
        <authorList>
            <person name="Liu C."/>
            <person name="Sun Q."/>
        </authorList>
    </citation>
    <scope>NUCLEOTIDE SEQUENCE</scope>
    <source>
        <strain evidence="3">NSJ-32</strain>
    </source>
</reference>
<evidence type="ECO:0000313" key="4">
    <source>
        <dbReference type="Proteomes" id="UP000657006"/>
    </source>
</evidence>
<dbReference type="RefSeq" id="WP_177713991.1">
    <property type="nucleotide sequence ID" value="NZ_JACRSQ010000005.1"/>
</dbReference>
<accession>A0A926DPT4</accession>
<comment type="caution">
    <text evidence="3">The sequence shown here is derived from an EMBL/GenBank/DDBJ whole genome shotgun (WGS) entry which is preliminary data.</text>
</comment>
<feature type="transmembrane region" description="Helical" evidence="2">
    <location>
        <begin position="27"/>
        <end position="47"/>
    </location>
</feature>
<proteinExistence type="predicted"/>